<dbReference type="KEGG" id="eiv:EIN_410320"/>
<evidence type="ECO:0008006" key="3">
    <source>
        <dbReference type="Google" id="ProtNLM"/>
    </source>
</evidence>
<dbReference type="AlphaFoldDB" id="A0A0A1U2E1"/>
<gene>
    <name evidence="1" type="ORF">EIN_410320</name>
</gene>
<dbReference type="EMBL" id="KB207048">
    <property type="protein sequence ID" value="ELP85693.1"/>
    <property type="molecule type" value="Genomic_DNA"/>
</dbReference>
<protein>
    <recommendedName>
        <fullName evidence="3">TLDc domain-containing protein</fullName>
    </recommendedName>
</protein>
<dbReference type="GeneID" id="14884645"/>
<accession>A0A0A1U2E1</accession>
<dbReference type="VEuPathDB" id="AmoebaDB:EIN_410320"/>
<dbReference type="Proteomes" id="UP000014680">
    <property type="component" value="Unassembled WGS sequence"/>
</dbReference>
<dbReference type="RefSeq" id="XP_004185039.1">
    <property type="nucleotide sequence ID" value="XM_004184991.1"/>
</dbReference>
<evidence type="ECO:0000313" key="2">
    <source>
        <dbReference type="Proteomes" id="UP000014680"/>
    </source>
</evidence>
<keyword evidence="2" id="KW-1185">Reference proteome</keyword>
<name>A0A0A1U2E1_ENTIV</name>
<organism evidence="1 2">
    <name type="scientific">Entamoeba invadens IP1</name>
    <dbReference type="NCBI Taxonomy" id="370355"/>
    <lineage>
        <taxon>Eukaryota</taxon>
        <taxon>Amoebozoa</taxon>
        <taxon>Evosea</taxon>
        <taxon>Archamoebae</taxon>
        <taxon>Mastigamoebida</taxon>
        <taxon>Entamoebidae</taxon>
        <taxon>Entamoeba</taxon>
    </lineage>
</organism>
<evidence type="ECO:0000313" key="1">
    <source>
        <dbReference type="EMBL" id="ELP85693.1"/>
    </source>
</evidence>
<reference evidence="1 2" key="1">
    <citation type="submission" date="2012-10" db="EMBL/GenBank/DDBJ databases">
        <authorList>
            <person name="Zafar N."/>
            <person name="Inman J."/>
            <person name="Hall N."/>
            <person name="Lorenzi H."/>
            <person name="Caler E."/>
        </authorList>
    </citation>
    <scope>NUCLEOTIDE SEQUENCE [LARGE SCALE GENOMIC DNA]</scope>
    <source>
        <strain evidence="1 2">IP1</strain>
    </source>
</reference>
<proteinExistence type="predicted"/>
<sequence length="342" mass="38426">MIGAVSMSVEHELSKIKDKHVRNYLNSIGLTSKANFLSKIELFTSSLSKNVQSELLSLSPKSTDLFPVDKSYFERYSKLKNLSRSRNDDEISKFIGTITKTDLEILASEYFCGTMLSQIVRDCAVMKLLPPDLSKVAAETLCNRMELSIRVQQCLCKKPQSENKETIKVNDVKACDENTCISECMSSLTQWTKTTSAKLLFDTDTAESSVQCLRSEIETHHKIAVLCFASDGTSFGAFFEKVPGDCEIDNSHFIFSVYRNGSRHLKRFSQRKNIKACASFLEKKSNLMVWGNTVGYISLGSLGKEKSICCFLSNTYDCEDEDLTGNNWVAFTIKRVVIIQVS</sequence>